<feature type="compositionally biased region" description="Polar residues" evidence="3">
    <location>
        <begin position="55"/>
        <end position="65"/>
    </location>
</feature>
<accession>A0A9P4MW98</accession>
<dbReference type="PROSITE" id="PS50850">
    <property type="entry name" value="MFS"/>
    <property type="match status" value="1"/>
</dbReference>
<comment type="caution">
    <text evidence="6">The sequence shown here is derived from an EMBL/GenBank/DDBJ whole genome shotgun (WGS) entry which is preliminary data.</text>
</comment>
<feature type="domain" description="Major facilitator superfamily (MFS) profile" evidence="5">
    <location>
        <begin position="295"/>
        <end position="489"/>
    </location>
</feature>
<feature type="transmembrane region" description="Helical" evidence="4">
    <location>
        <begin position="457"/>
        <end position="483"/>
    </location>
</feature>
<protein>
    <submittedName>
        <fullName evidence="6">MFS monocarboxylate transporter</fullName>
    </submittedName>
</protein>
<dbReference type="InterPro" id="IPR036259">
    <property type="entry name" value="MFS_trans_sf"/>
</dbReference>
<evidence type="ECO:0000256" key="2">
    <source>
        <dbReference type="ARBA" id="ARBA00006727"/>
    </source>
</evidence>
<feature type="transmembrane region" description="Helical" evidence="4">
    <location>
        <begin position="91"/>
        <end position="111"/>
    </location>
</feature>
<dbReference type="PANTHER" id="PTHR11360">
    <property type="entry name" value="MONOCARBOXYLATE TRANSPORTER"/>
    <property type="match status" value="1"/>
</dbReference>
<dbReference type="GO" id="GO:0016020">
    <property type="term" value="C:membrane"/>
    <property type="evidence" value="ECO:0007669"/>
    <property type="project" value="UniProtKB-SubCell"/>
</dbReference>
<comment type="subcellular location">
    <subcellularLocation>
        <location evidence="1">Membrane</location>
        <topology evidence="1">Multi-pass membrane protein</topology>
    </subcellularLocation>
</comment>
<feature type="transmembrane region" description="Helical" evidence="4">
    <location>
        <begin position="187"/>
        <end position="208"/>
    </location>
</feature>
<organism evidence="6 7">
    <name type="scientific">Delitschia confertaspora ATCC 74209</name>
    <dbReference type="NCBI Taxonomy" id="1513339"/>
    <lineage>
        <taxon>Eukaryota</taxon>
        <taxon>Fungi</taxon>
        <taxon>Dikarya</taxon>
        <taxon>Ascomycota</taxon>
        <taxon>Pezizomycotina</taxon>
        <taxon>Dothideomycetes</taxon>
        <taxon>Pleosporomycetidae</taxon>
        <taxon>Pleosporales</taxon>
        <taxon>Delitschiaceae</taxon>
        <taxon>Delitschia</taxon>
    </lineage>
</organism>
<dbReference type="Proteomes" id="UP000799536">
    <property type="component" value="Unassembled WGS sequence"/>
</dbReference>
<sequence length="489" mass="52553">MATISEKSPLPTFTNISLSGNECSNPASTEPSLRNVPTAPHAPIAESKEQFIPQPETQTPTDGSLNENGNANNPNDNQEFSLPPVDGGKDAWLFLAASFVVEALVWGFPFSFGVFQEYYSTHEPFAGSSNIAVIGTCAMGIMYLDLIVVFGLLVLFPRIQPLATLGGLLIMCLALALSSLSTNTTHLIITQGIIYALGGSFAYSPCILFMDQWFVRRKGLAYGIMWAGTGLAGVILPLVMDWLLHAYGFRTTLRVWAICLFLLTAPLLYFVKPRIPISQAHIPRKISFSFLKTPTFTILQACNTIEALGFFLPSIYLPTYARQLGASSSLSALTVILFNVSSVIGCILMGSIVDKWHVTTCILISTIGTAFSVFVIWGFATSLATLYVFSLVYGLFAGSFTSTWPGIMKDVKKVKESADPSIVFACLAAGRGIGNIASGPLSEALVKGFPWKGEAGFAYGSGFGTLIVFTGVTAVFGGASWIWRKAGVL</sequence>
<comment type="similarity">
    <text evidence="2">Belongs to the major facilitator superfamily. Monocarboxylate porter (TC 2.A.1.13) family.</text>
</comment>
<feature type="compositionally biased region" description="Low complexity" evidence="3">
    <location>
        <begin position="66"/>
        <end position="77"/>
    </location>
</feature>
<dbReference type="InterPro" id="IPR050327">
    <property type="entry name" value="Proton-linked_MCT"/>
</dbReference>
<feature type="transmembrane region" description="Helical" evidence="4">
    <location>
        <begin position="220"/>
        <end position="240"/>
    </location>
</feature>
<reference evidence="6" key="1">
    <citation type="journal article" date="2020" name="Stud. Mycol.">
        <title>101 Dothideomycetes genomes: a test case for predicting lifestyles and emergence of pathogens.</title>
        <authorList>
            <person name="Haridas S."/>
            <person name="Albert R."/>
            <person name="Binder M."/>
            <person name="Bloem J."/>
            <person name="Labutti K."/>
            <person name="Salamov A."/>
            <person name="Andreopoulos B."/>
            <person name="Baker S."/>
            <person name="Barry K."/>
            <person name="Bills G."/>
            <person name="Bluhm B."/>
            <person name="Cannon C."/>
            <person name="Castanera R."/>
            <person name="Culley D."/>
            <person name="Daum C."/>
            <person name="Ezra D."/>
            <person name="Gonzalez J."/>
            <person name="Henrissat B."/>
            <person name="Kuo A."/>
            <person name="Liang C."/>
            <person name="Lipzen A."/>
            <person name="Lutzoni F."/>
            <person name="Magnuson J."/>
            <person name="Mondo S."/>
            <person name="Nolan M."/>
            <person name="Ohm R."/>
            <person name="Pangilinan J."/>
            <person name="Park H.-J."/>
            <person name="Ramirez L."/>
            <person name="Alfaro M."/>
            <person name="Sun H."/>
            <person name="Tritt A."/>
            <person name="Yoshinaga Y."/>
            <person name="Zwiers L.-H."/>
            <person name="Turgeon B."/>
            <person name="Goodwin S."/>
            <person name="Spatafora J."/>
            <person name="Crous P."/>
            <person name="Grigoriev I."/>
        </authorList>
    </citation>
    <scope>NUCLEOTIDE SEQUENCE</scope>
    <source>
        <strain evidence="6">ATCC 74209</strain>
    </source>
</reference>
<feature type="transmembrane region" description="Helical" evidence="4">
    <location>
        <begin position="131"/>
        <end position="155"/>
    </location>
</feature>
<evidence type="ECO:0000313" key="6">
    <source>
        <dbReference type="EMBL" id="KAF2198740.1"/>
    </source>
</evidence>
<evidence type="ECO:0000313" key="7">
    <source>
        <dbReference type="Proteomes" id="UP000799536"/>
    </source>
</evidence>
<keyword evidence="7" id="KW-1185">Reference proteome</keyword>
<keyword evidence="4" id="KW-0812">Transmembrane</keyword>
<feature type="transmembrane region" description="Helical" evidence="4">
    <location>
        <begin position="162"/>
        <end position="181"/>
    </location>
</feature>
<keyword evidence="4" id="KW-1133">Transmembrane helix</keyword>
<keyword evidence="4" id="KW-0472">Membrane</keyword>
<feature type="compositionally biased region" description="Polar residues" evidence="3">
    <location>
        <begin position="11"/>
        <end position="32"/>
    </location>
</feature>
<dbReference type="AlphaFoldDB" id="A0A9P4MW98"/>
<dbReference type="SUPFAM" id="SSF103473">
    <property type="entry name" value="MFS general substrate transporter"/>
    <property type="match status" value="1"/>
</dbReference>
<feature type="transmembrane region" description="Helical" evidence="4">
    <location>
        <begin position="386"/>
        <end position="408"/>
    </location>
</feature>
<dbReference type="EMBL" id="ML994121">
    <property type="protein sequence ID" value="KAF2198740.1"/>
    <property type="molecule type" value="Genomic_DNA"/>
</dbReference>
<dbReference type="InterPro" id="IPR011701">
    <property type="entry name" value="MFS"/>
</dbReference>
<evidence type="ECO:0000259" key="5">
    <source>
        <dbReference type="PROSITE" id="PS50850"/>
    </source>
</evidence>
<evidence type="ECO:0000256" key="3">
    <source>
        <dbReference type="SAM" id="MobiDB-lite"/>
    </source>
</evidence>
<dbReference type="Gene3D" id="1.20.1250.20">
    <property type="entry name" value="MFS general substrate transporter like domains"/>
    <property type="match status" value="2"/>
</dbReference>
<feature type="transmembrane region" description="Helical" evidence="4">
    <location>
        <begin position="252"/>
        <end position="271"/>
    </location>
</feature>
<feature type="region of interest" description="Disordered" evidence="3">
    <location>
        <begin position="1"/>
        <end position="82"/>
    </location>
</feature>
<gene>
    <name evidence="6" type="ORF">GQ43DRAFT_144964</name>
</gene>
<dbReference type="Pfam" id="PF07690">
    <property type="entry name" value="MFS_1"/>
    <property type="match status" value="1"/>
</dbReference>
<proteinExistence type="inferred from homology"/>
<evidence type="ECO:0000256" key="1">
    <source>
        <dbReference type="ARBA" id="ARBA00004141"/>
    </source>
</evidence>
<feature type="transmembrane region" description="Helical" evidence="4">
    <location>
        <begin position="360"/>
        <end position="380"/>
    </location>
</feature>
<dbReference type="PANTHER" id="PTHR11360:SF287">
    <property type="entry name" value="MFS MONOCARBOXYLATE TRANSPORTER"/>
    <property type="match status" value="1"/>
</dbReference>
<feature type="transmembrane region" description="Helical" evidence="4">
    <location>
        <begin position="332"/>
        <end position="353"/>
    </location>
</feature>
<dbReference type="GO" id="GO:0022857">
    <property type="term" value="F:transmembrane transporter activity"/>
    <property type="evidence" value="ECO:0007669"/>
    <property type="project" value="InterPro"/>
</dbReference>
<dbReference type="InterPro" id="IPR020846">
    <property type="entry name" value="MFS_dom"/>
</dbReference>
<evidence type="ECO:0000256" key="4">
    <source>
        <dbReference type="SAM" id="Phobius"/>
    </source>
</evidence>
<dbReference type="OrthoDB" id="2213137at2759"/>
<name>A0A9P4MW98_9PLEO</name>